<keyword evidence="1" id="KW-1133">Transmembrane helix</keyword>
<keyword evidence="2" id="KW-0732">Signal</keyword>
<dbReference type="Proteomes" id="UP000198384">
    <property type="component" value="Unassembled WGS sequence"/>
</dbReference>
<protein>
    <recommendedName>
        <fullName evidence="5">Oxygen tolerance</fullName>
    </recommendedName>
</protein>
<evidence type="ECO:0000256" key="1">
    <source>
        <dbReference type="SAM" id="Phobius"/>
    </source>
</evidence>
<organism evidence="3 4">
    <name type="scientific">Lutibacter agarilyticus</name>
    <dbReference type="NCBI Taxonomy" id="1109740"/>
    <lineage>
        <taxon>Bacteria</taxon>
        <taxon>Pseudomonadati</taxon>
        <taxon>Bacteroidota</taxon>
        <taxon>Flavobacteriia</taxon>
        <taxon>Flavobacteriales</taxon>
        <taxon>Flavobacteriaceae</taxon>
        <taxon>Lutibacter</taxon>
    </lineage>
</organism>
<name>A0A238X1E3_9FLAO</name>
<keyword evidence="1" id="KW-0812">Transmembrane</keyword>
<sequence>MKSNLMKHTFYASFIAILLFSNLGFAQQEEQKEEFDVRKYKTVYKFNSFKQSDNSRLLEVSFIVQNKKDRKDKIPVFEAEIYFYNVLNDEELLLGTAFTSKEGIAKLTLPSSQNYELDEDGFINLTARFIGSKGLKSAKKSLAVKDLHLELNLKEIDSVKTVIVKAYTLTLDSLQTKVPLEEADITIFVKGMLSNMPIKEGSIEDGVFEFEFPTNIPGDGDGDVTVIANIEDHDEFGNVAQEKFINWGSHKITPVKKVKNTLWSESAPLWMYIVLSILLLGVWANYIYTIFNLFKIKKEGKSINLATEE</sequence>
<proteinExistence type="predicted"/>
<feature type="transmembrane region" description="Helical" evidence="1">
    <location>
        <begin position="269"/>
        <end position="291"/>
    </location>
</feature>
<feature type="signal peptide" evidence="2">
    <location>
        <begin position="1"/>
        <end position="26"/>
    </location>
</feature>
<evidence type="ECO:0000313" key="3">
    <source>
        <dbReference type="EMBL" id="SNR52755.1"/>
    </source>
</evidence>
<reference evidence="3 4" key="1">
    <citation type="submission" date="2017-06" db="EMBL/GenBank/DDBJ databases">
        <authorList>
            <person name="Kim H.J."/>
            <person name="Triplett B.A."/>
        </authorList>
    </citation>
    <scope>NUCLEOTIDE SEQUENCE [LARGE SCALE GENOMIC DNA]</scope>
    <source>
        <strain evidence="3 4">DSM 29150</strain>
    </source>
</reference>
<dbReference type="OrthoDB" id="1417239at2"/>
<gene>
    <name evidence="3" type="ORF">SAMN06265371_104308</name>
</gene>
<keyword evidence="4" id="KW-1185">Reference proteome</keyword>
<dbReference type="EMBL" id="FZNT01000004">
    <property type="protein sequence ID" value="SNR52755.1"/>
    <property type="molecule type" value="Genomic_DNA"/>
</dbReference>
<keyword evidence="1" id="KW-0472">Membrane</keyword>
<evidence type="ECO:0000313" key="4">
    <source>
        <dbReference type="Proteomes" id="UP000198384"/>
    </source>
</evidence>
<feature type="chain" id="PRO_5012195775" description="Oxygen tolerance" evidence="2">
    <location>
        <begin position="27"/>
        <end position="309"/>
    </location>
</feature>
<accession>A0A238X1E3</accession>
<evidence type="ECO:0000256" key="2">
    <source>
        <dbReference type="SAM" id="SignalP"/>
    </source>
</evidence>
<dbReference type="AlphaFoldDB" id="A0A238X1E3"/>
<evidence type="ECO:0008006" key="5">
    <source>
        <dbReference type="Google" id="ProtNLM"/>
    </source>
</evidence>